<protein>
    <submittedName>
        <fullName evidence="2">Uncharacterized protein</fullName>
    </submittedName>
</protein>
<reference evidence="2" key="1">
    <citation type="journal article" date="2009" name="Plant Mol. Biol.">
        <title>Insights into corn genes derived from large-scale cDNA sequencing.</title>
        <authorList>
            <person name="Alexandrov N.N."/>
            <person name="Brover V.V."/>
            <person name="Freidin S."/>
            <person name="Troukhan M.E."/>
            <person name="Tatarinova T.V."/>
            <person name="Zhang H."/>
            <person name="Swaller T.J."/>
            <person name="Lu Y.P."/>
            <person name="Bouck J."/>
            <person name="Flavell R.B."/>
            <person name="Feldmann K.A."/>
        </authorList>
    </citation>
    <scope>NUCLEOTIDE SEQUENCE</scope>
</reference>
<feature type="region of interest" description="Disordered" evidence="1">
    <location>
        <begin position="178"/>
        <end position="204"/>
    </location>
</feature>
<dbReference type="InterPro" id="IPR039619">
    <property type="entry name" value="MAKR2/5"/>
</dbReference>
<dbReference type="GO" id="GO:0005886">
    <property type="term" value="C:plasma membrane"/>
    <property type="evidence" value="ECO:0007669"/>
    <property type="project" value="InterPro"/>
</dbReference>
<accession>B6U8E7</accession>
<dbReference type="EMBL" id="EU973512">
    <property type="protein sequence ID" value="ACG45630.1"/>
    <property type="molecule type" value="mRNA"/>
</dbReference>
<feature type="compositionally biased region" description="Basic and acidic residues" evidence="1">
    <location>
        <begin position="194"/>
        <end position="204"/>
    </location>
</feature>
<dbReference type="AlphaFoldDB" id="B6U8E7"/>
<feature type="compositionally biased region" description="Basic residues" evidence="1">
    <location>
        <begin position="178"/>
        <end position="187"/>
    </location>
</feature>
<evidence type="ECO:0000313" key="2">
    <source>
        <dbReference type="EMBL" id="ACG45630.1"/>
    </source>
</evidence>
<sequence length="247" mass="25939">MQVLRLAARPGAAATITDDDEGPFFDLDFSSSSVRASSTSSASASSDDAALTLTDLDLAISLHRSRSASPSYYDARRLSQLHLFPSHAPPLLLKPGSDVGLQAHSSAGAAASSTTNAALYGRRRCSSAGSGARLSLRQFMECPTTPGGDGEAEREPPPPRAAVRRYLAEISVRLRRSVRPRRLRKSRSAAAPATHRDDSLAEKQDGIASAIAHCKESLHRGLALAPSVSPQSGRAATSRGPLVLSSS</sequence>
<dbReference type="PANTHER" id="PTHR33929:SF7">
    <property type="entry name" value="OS05G0584400 PROTEIN"/>
    <property type="match status" value="1"/>
</dbReference>
<feature type="region of interest" description="Disordered" evidence="1">
    <location>
        <begin position="136"/>
        <end position="161"/>
    </location>
</feature>
<dbReference type="PANTHER" id="PTHR33929">
    <property type="entry name" value="MEMBRANE-ASSOCIATED KINASE REGULATOR 2-RELATED"/>
    <property type="match status" value="1"/>
</dbReference>
<organism evidence="2">
    <name type="scientific">Zea mays</name>
    <name type="common">Maize</name>
    <dbReference type="NCBI Taxonomy" id="4577"/>
    <lineage>
        <taxon>Eukaryota</taxon>
        <taxon>Viridiplantae</taxon>
        <taxon>Streptophyta</taxon>
        <taxon>Embryophyta</taxon>
        <taxon>Tracheophyta</taxon>
        <taxon>Spermatophyta</taxon>
        <taxon>Magnoliopsida</taxon>
        <taxon>Liliopsida</taxon>
        <taxon>Poales</taxon>
        <taxon>Poaceae</taxon>
        <taxon>PACMAD clade</taxon>
        <taxon>Panicoideae</taxon>
        <taxon>Andropogonodae</taxon>
        <taxon>Andropogoneae</taxon>
        <taxon>Tripsacinae</taxon>
        <taxon>Zea</taxon>
    </lineage>
</organism>
<name>B6U8E7_MAIZE</name>
<proteinExistence type="evidence at transcript level"/>
<feature type="region of interest" description="Disordered" evidence="1">
    <location>
        <begin position="225"/>
        <end position="247"/>
    </location>
</feature>
<evidence type="ECO:0000256" key="1">
    <source>
        <dbReference type="SAM" id="MobiDB-lite"/>
    </source>
</evidence>